<reference evidence="7" key="1">
    <citation type="submission" date="2016-09" db="EMBL/GenBank/DDBJ databases">
        <authorList>
            <person name="Gulvik C.A."/>
        </authorList>
    </citation>
    <scope>NUCLEOTIDE SEQUENCE [LARGE SCALE GENOMIC DNA]</scope>
    <source>
        <strain evidence="7">DSM 23328</strain>
    </source>
</reference>
<dbReference type="InterPro" id="IPR036388">
    <property type="entry name" value="WH-like_DNA-bd_sf"/>
</dbReference>
<accession>A0A1E5GAD5</accession>
<dbReference type="RefSeq" id="WP_069647331.1">
    <property type="nucleotide sequence ID" value="NZ_MIJZ01000016.1"/>
</dbReference>
<dbReference type="Gene3D" id="1.10.10.10">
    <property type="entry name" value="Winged helix-like DNA-binding domain superfamily/Winged helix DNA-binding domain"/>
    <property type="match status" value="1"/>
</dbReference>
<keyword evidence="1" id="KW-0805">Transcription regulation</keyword>
<dbReference type="PROSITE" id="PS51755">
    <property type="entry name" value="OMPR_PHOB"/>
    <property type="match status" value="1"/>
</dbReference>
<dbReference type="GO" id="GO:0003677">
    <property type="term" value="F:DNA binding"/>
    <property type="evidence" value="ECO:0007669"/>
    <property type="project" value="UniProtKB-UniRule"/>
</dbReference>
<dbReference type="AlphaFoldDB" id="A0A1E5GAD5"/>
<dbReference type="EMBL" id="MIJZ01000016">
    <property type="protein sequence ID" value="OEG09653.1"/>
    <property type="molecule type" value="Genomic_DNA"/>
</dbReference>
<evidence type="ECO:0000256" key="4">
    <source>
        <dbReference type="PROSITE-ProRule" id="PRU01091"/>
    </source>
</evidence>
<dbReference type="Proteomes" id="UP000094068">
    <property type="component" value="Unassembled WGS sequence"/>
</dbReference>
<dbReference type="SUPFAM" id="SSF46894">
    <property type="entry name" value="C-terminal effector domain of the bipartite response regulators"/>
    <property type="match status" value="1"/>
</dbReference>
<keyword evidence="3" id="KW-0804">Transcription</keyword>
<evidence type="ECO:0000256" key="3">
    <source>
        <dbReference type="ARBA" id="ARBA00023163"/>
    </source>
</evidence>
<evidence type="ECO:0000256" key="2">
    <source>
        <dbReference type="ARBA" id="ARBA00023125"/>
    </source>
</evidence>
<organism evidence="6 7">
    <name type="scientific">Enterococcus ureasiticus</name>
    <dbReference type="NCBI Taxonomy" id="903984"/>
    <lineage>
        <taxon>Bacteria</taxon>
        <taxon>Bacillati</taxon>
        <taxon>Bacillota</taxon>
        <taxon>Bacilli</taxon>
        <taxon>Lactobacillales</taxon>
        <taxon>Enterococcaceae</taxon>
        <taxon>Enterococcus</taxon>
    </lineage>
</organism>
<proteinExistence type="predicted"/>
<comment type="caution">
    <text evidence="6">The sequence shown here is derived from an EMBL/GenBank/DDBJ whole genome shotgun (WGS) entry which is preliminary data.</text>
</comment>
<dbReference type="STRING" id="903984.BCR21_15030"/>
<dbReference type="Pfam" id="PF00486">
    <property type="entry name" value="Trans_reg_C"/>
    <property type="match status" value="1"/>
</dbReference>
<feature type="DNA-binding region" description="OmpR/PhoB-type" evidence="4">
    <location>
        <begin position="132"/>
        <end position="232"/>
    </location>
</feature>
<evidence type="ECO:0000313" key="6">
    <source>
        <dbReference type="EMBL" id="OEG09653.1"/>
    </source>
</evidence>
<dbReference type="InterPro" id="IPR016032">
    <property type="entry name" value="Sig_transdc_resp-reg_C-effctor"/>
</dbReference>
<dbReference type="GO" id="GO:0006355">
    <property type="term" value="P:regulation of DNA-templated transcription"/>
    <property type="evidence" value="ECO:0007669"/>
    <property type="project" value="InterPro"/>
</dbReference>
<keyword evidence="7" id="KW-1185">Reference proteome</keyword>
<dbReference type="GO" id="GO:0000160">
    <property type="term" value="P:phosphorelay signal transduction system"/>
    <property type="evidence" value="ECO:0007669"/>
    <property type="project" value="InterPro"/>
</dbReference>
<name>A0A1E5GAD5_9ENTE</name>
<gene>
    <name evidence="6" type="ORF">BCR21_15030</name>
</gene>
<sequence length="232" mass="27032">MYNIGYIDLSGTNSDQYIKVLSKECKLTRYDTSVFEECPVDIDGFLILDGAGESFFQISDFILKIRKQSKTFIWIVSQRLDNIAKVVFLKMGADDNFCKEQTLEEFYLKILNSLKRKQGTLEKHKFEMNRISTKIENKYERIHLDDSNLSLTLNGQDVELTNIEFKVMAILIKKRGQTVTYEELYKAVWGQSYSGINYKIANIIFHIREKIEKAGLDIIFIKTIRSKGYILM</sequence>
<evidence type="ECO:0000256" key="1">
    <source>
        <dbReference type="ARBA" id="ARBA00023015"/>
    </source>
</evidence>
<keyword evidence="2 4" id="KW-0238">DNA-binding</keyword>
<feature type="domain" description="OmpR/PhoB-type" evidence="5">
    <location>
        <begin position="132"/>
        <end position="232"/>
    </location>
</feature>
<protein>
    <recommendedName>
        <fullName evidence="5">OmpR/PhoB-type domain-containing protein</fullName>
    </recommendedName>
</protein>
<evidence type="ECO:0000313" key="7">
    <source>
        <dbReference type="Proteomes" id="UP000094068"/>
    </source>
</evidence>
<dbReference type="InterPro" id="IPR001867">
    <property type="entry name" value="OmpR/PhoB-type_DNA-bd"/>
</dbReference>
<dbReference type="CDD" id="cd00383">
    <property type="entry name" value="trans_reg_C"/>
    <property type="match status" value="1"/>
</dbReference>
<evidence type="ECO:0000259" key="5">
    <source>
        <dbReference type="PROSITE" id="PS51755"/>
    </source>
</evidence>
<dbReference type="SMART" id="SM00862">
    <property type="entry name" value="Trans_reg_C"/>
    <property type="match status" value="1"/>
</dbReference>